<accession>A0ABY4QWC6</accession>
<organism evidence="1 2">
    <name type="scientific">Jatrophihabitans telluris</name>
    <dbReference type="NCBI Taxonomy" id="2038343"/>
    <lineage>
        <taxon>Bacteria</taxon>
        <taxon>Bacillati</taxon>
        <taxon>Actinomycetota</taxon>
        <taxon>Actinomycetes</taxon>
        <taxon>Jatrophihabitantales</taxon>
        <taxon>Jatrophihabitantaceae</taxon>
        <taxon>Jatrophihabitans</taxon>
    </lineage>
</organism>
<gene>
    <name evidence="1" type="ORF">M6D93_15005</name>
</gene>
<proteinExistence type="predicted"/>
<evidence type="ECO:0000313" key="2">
    <source>
        <dbReference type="Proteomes" id="UP001056336"/>
    </source>
</evidence>
<name>A0ABY4QWC6_9ACTN</name>
<sequence>MLANRLDQDRRGRPARSATSPYIDASFLSGGAFEAAVHPADAIRRHGIREDTSWCGIAIEDLRPLIVDWDPTRPDACPDCRAWISRLGLPILEPSVARSRRAELLARWARHDGPDDVW</sequence>
<dbReference type="EMBL" id="CP097332">
    <property type="protein sequence ID" value="UQX87599.1"/>
    <property type="molecule type" value="Genomic_DNA"/>
</dbReference>
<keyword evidence="2" id="KW-1185">Reference proteome</keyword>
<reference evidence="1" key="2">
    <citation type="submission" date="2022-05" db="EMBL/GenBank/DDBJ databases">
        <authorList>
            <person name="Kim J.-S."/>
            <person name="Lee K."/>
            <person name="Suh M."/>
            <person name="Eom M."/>
            <person name="Kim J.-S."/>
            <person name="Kim D.-S."/>
            <person name="Ko S.-H."/>
            <person name="Shin Y."/>
            <person name="Lee J.-S."/>
        </authorList>
    </citation>
    <scope>NUCLEOTIDE SEQUENCE</scope>
    <source>
        <strain evidence="1">N237</strain>
    </source>
</reference>
<dbReference type="RefSeq" id="WP_249770277.1">
    <property type="nucleotide sequence ID" value="NZ_CP097332.1"/>
</dbReference>
<dbReference type="Proteomes" id="UP001056336">
    <property type="component" value="Chromosome"/>
</dbReference>
<protein>
    <submittedName>
        <fullName evidence="1">Uncharacterized protein</fullName>
    </submittedName>
</protein>
<evidence type="ECO:0000313" key="1">
    <source>
        <dbReference type="EMBL" id="UQX87599.1"/>
    </source>
</evidence>
<reference evidence="1" key="1">
    <citation type="journal article" date="2018" name="Int. J. Syst. Evol. Microbiol.">
        <title>Jatrophihabitans telluris sp. nov., isolated from sediment soil of lava forest wetlands and the emended description of the genus Jatrophihabitans.</title>
        <authorList>
            <person name="Lee K.C."/>
            <person name="Suh M.K."/>
            <person name="Eom M.K."/>
            <person name="Kim K.K."/>
            <person name="Kim J.S."/>
            <person name="Kim D.S."/>
            <person name="Ko S.H."/>
            <person name="Shin Y.K."/>
            <person name="Lee J.S."/>
        </authorList>
    </citation>
    <scope>NUCLEOTIDE SEQUENCE</scope>
    <source>
        <strain evidence="1">N237</strain>
    </source>
</reference>